<protein>
    <submittedName>
        <fullName evidence="4">Tryptophan-rich antigen (Pv-fam-a)</fullName>
    </submittedName>
</protein>
<feature type="region of interest" description="Disordered" evidence="1">
    <location>
        <begin position="451"/>
        <end position="774"/>
    </location>
</feature>
<feature type="compositionally biased region" description="Low complexity" evidence="1">
    <location>
        <begin position="685"/>
        <end position="744"/>
    </location>
</feature>
<keyword evidence="2" id="KW-1133">Transmembrane helix</keyword>
<evidence type="ECO:0000313" key="4">
    <source>
        <dbReference type="EMBL" id="ANQ10955.1"/>
    </source>
</evidence>
<keyword evidence="2" id="KW-0812">Transmembrane</keyword>
<feature type="transmembrane region" description="Helical" evidence="2">
    <location>
        <begin position="37"/>
        <end position="55"/>
    </location>
</feature>
<evidence type="ECO:0000256" key="2">
    <source>
        <dbReference type="SAM" id="Phobius"/>
    </source>
</evidence>
<dbReference type="Proteomes" id="UP000092716">
    <property type="component" value="Chromosome 14"/>
</dbReference>
<keyword evidence="2" id="KW-0472">Membrane</keyword>
<accession>A0A1B1E7H3</accession>
<feature type="compositionally biased region" description="Polar residues" evidence="1">
    <location>
        <begin position="505"/>
        <end position="524"/>
    </location>
</feature>
<feature type="domain" description="Tryptophan/threonine-rich plasmodium antigen C-terminal" evidence="3">
    <location>
        <begin position="834"/>
        <end position="1049"/>
    </location>
</feature>
<evidence type="ECO:0000259" key="3">
    <source>
        <dbReference type="Pfam" id="PF12319"/>
    </source>
</evidence>
<evidence type="ECO:0000313" key="5">
    <source>
        <dbReference type="Proteomes" id="UP000092716"/>
    </source>
</evidence>
<proteinExistence type="predicted"/>
<feature type="transmembrane region" description="Helical" evidence="2">
    <location>
        <begin position="347"/>
        <end position="369"/>
    </location>
</feature>
<keyword evidence="5" id="KW-1185">Reference proteome</keyword>
<sequence length="1065" mass="125938">MDLSQYISFMSPLQERLKNAISISKEKLLPQIDPNSVSPYIYVILFTLAAVLLFINRLPQKRNEEIQETPEDKETYKEIALEQGLIEKSEELKKYAWSNWFTKLQTDWNYFNASLENQKKTWFGEKDKEWNEFLDTMQNKWTHYNANIETEFESNILKNSKNWNEKQWENWIKSDGKEMMEMSFHKWMGENYSHYNAWIIKKWEEWKNDKIRTWLLKDWRRKEFDYWHKYKSLTLPEPLFERAENNWNKWNRRLYREKEQWKEWVAQKYEFYQSTECQQWKKWNDSKEDLFNSWMESFISKWIEEKKKIYRNMEQLQDVQEYSANNVASSLGADKNDNLFLLAKENIFLACIYIILFFLSTRILVRAYYPSMLQHAEEIWMLTKYDLNNGKESMEEFKNMVRGHLKTCKFYILNVLDTILGVIIRKLKSTHEGVQNVQRYATQDISINSCYGHKHGDDPDDENDDDYDEEDDVDGKNDADEFHDCKDDSEEQDKNQNDSMEKGLSDSSMTNVNSDMESEGSNDSLPKVGLENTPEDEPKDSSTKENDEDMIIEKTEEKSMKNTQDANKEGTADNDVKENIIEKKNEKDGNTNEEVKRDEHVTIERDTKGQSKSGTGEELKLKKGGPSKHETGGLTKWEKIGPSKQATGTVVKSATRSVVKSDASAVSKSDASAVSKSDASEVSKSDASAVVKSDANVVAKSDASAVVKSDASAVSKSDANVVAKSATSSVVKSATSAVAKSDASGVAKRDTTGVPKRETSGQENLKKNEQTKGKTNEELINTTQETSAGINPDKGKKILNLKNVIPKDKESGDKGVNFDKSDKNELTEEWKVNEWNKWMRQLEEQWHFFFIGLETKTDDWMKEKEKDLQTWITEMETKWMNYNHNFDIEYNTNLYKKYLMWDPNDWKTWIRTVGKRLMENDWIKWVEDHESKLNEWVNYDWFQWKSLKNSNWVMNEWKIDEHEYWEEWQNSNLTLWLQKKKRKKYLTWKNRIEREKSEWDSWVQSKEKLISKSKTGKWIKWKNEKRLLFNDWMENFINTWINRKQWNSWIIERRDVLSRRASSSY</sequence>
<feature type="compositionally biased region" description="Polar residues" evidence="1">
    <location>
        <begin position="644"/>
        <end position="656"/>
    </location>
</feature>
<name>A0A1B1E7H3_9APIC</name>
<evidence type="ECO:0000256" key="1">
    <source>
        <dbReference type="SAM" id="MobiDB-lite"/>
    </source>
</evidence>
<feature type="compositionally biased region" description="Basic and acidic residues" evidence="1">
    <location>
        <begin position="539"/>
        <end position="641"/>
    </location>
</feature>
<dbReference type="InterPro" id="IPR022089">
    <property type="entry name" value="Plasmodium-antigen_C"/>
</dbReference>
<reference evidence="5" key="1">
    <citation type="submission" date="2016-06" db="EMBL/GenBank/DDBJ databases">
        <title>First high quality genome sequence of Plasmodium coatneyi using continuous long reads from single molecule, real-time sequencing.</title>
        <authorList>
            <person name="Chien J.-T."/>
            <person name="Pakala S.B."/>
            <person name="Geraldo J.A."/>
            <person name="Lapp S.A."/>
            <person name="Barnwell J.W."/>
            <person name="Kissinger J.C."/>
            <person name="Galinski M.R."/>
            <person name="Humphrey J.C."/>
        </authorList>
    </citation>
    <scope>NUCLEOTIDE SEQUENCE [LARGE SCALE GENOMIC DNA]</scope>
    <source>
        <strain evidence="5">Hackeri</strain>
    </source>
</reference>
<dbReference type="GeneID" id="30911874"/>
<dbReference type="RefSeq" id="XP_019917650.1">
    <property type="nucleotide sequence ID" value="XM_020061922.1"/>
</dbReference>
<organism evidence="4 5">
    <name type="scientific">Plasmodium coatneyi</name>
    <dbReference type="NCBI Taxonomy" id="208452"/>
    <lineage>
        <taxon>Eukaryota</taxon>
        <taxon>Sar</taxon>
        <taxon>Alveolata</taxon>
        <taxon>Apicomplexa</taxon>
        <taxon>Aconoidasida</taxon>
        <taxon>Haemosporida</taxon>
        <taxon>Plasmodiidae</taxon>
        <taxon>Plasmodium</taxon>
    </lineage>
</organism>
<feature type="compositionally biased region" description="Basic and acidic residues" evidence="1">
    <location>
        <begin position="747"/>
        <end position="774"/>
    </location>
</feature>
<dbReference type="AlphaFoldDB" id="A0A1B1E7H3"/>
<dbReference type="OrthoDB" id="386649at2759"/>
<feature type="compositionally biased region" description="Acidic residues" evidence="1">
    <location>
        <begin position="458"/>
        <end position="473"/>
    </location>
</feature>
<feature type="domain" description="Tryptophan/threonine-rich plasmodium antigen C-terminal" evidence="3">
    <location>
        <begin position="96"/>
        <end position="307"/>
    </location>
</feature>
<dbReference type="Pfam" id="PF12319">
    <property type="entry name" value="TryThrA_C"/>
    <property type="match status" value="2"/>
</dbReference>
<feature type="compositionally biased region" description="Basic and acidic residues" evidence="1">
    <location>
        <begin position="474"/>
        <end position="504"/>
    </location>
</feature>
<dbReference type="VEuPathDB" id="PlasmoDB:PCOAH_00051400"/>
<dbReference type="KEGG" id="pcot:PCOAH_00051400"/>
<dbReference type="EMBL" id="CP016252">
    <property type="protein sequence ID" value="ANQ10955.1"/>
    <property type="molecule type" value="Genomic_DNA"/>
</dbReference>
<gene>
    <name evidence="4" type="ORF">PCOAH_00051400</name>
</gene>
<feature type="compositionally biased region" description="Low complexity" evidence="1">
    <location>
        <begin position="657"/>
        <end position="677"/>
    </location>
</feature>